<accession>G0S5F7</accession>
<protein>
    <submittedName>
        <fullName evidence="2">Uncharacterized protein</fullName>
    </submittedName>
</protein>
<dbReference type="EMBL" id="GL988041">
    <property type="protein sequence ID" value="EGS21422.1"/>
    <property type="molecule type" value="Genomic_DNA"/>
</dbReference>
<evidence type="ECO:0000313" key="3">
    <source>
        <dbReference type="Proteomes" id="UP000008066"/>
    </source>
</evidence>
<evidence type="ECO:0000313" key="2">
    <source>
        <dbReference type="EMBL" id="EGS21422.1"/>
    </source>
</evidence>
<organism evidence="3">
    <name type="scientific">Chaetomium thermophilum (strain DSM 1495 / CBS 144.50 / IMI 039719)</name>
    <name type="common">Thermochaetoides thermophila</name>
    <dbReference type="NCBI Taxonomy" id="759272"/>
    <lineage>
        <taxon>Eukaryota</taxon>
        <taxon>Fungi</taxon>
        <taxon>Dikarya</taxon>
        <taxon>Ascomycota</taxon>
        <taxon>Pezizomycotina</taxon>
        <taxon>Sordariomycetes</taxon>
        <taxon>Sordariomycetidae</taxon>
        <taxon>Sordariales</taxon>
        <taxon>Chaetomiaceae</taxon>
        <taxon>Thermochaetoides</taxon>
    </lineage>
</organism>
<feature type="region of interest" description="Disordered" evidence="1">
    <location>
        <begin position="454"/>
        <end position="507"/>
    </location>
</feature>
<evidence type="ECO:0000256" key="1">
    <source>
        <dbReference type="SAM" id="MobiDB-lite"/>
    </source>
</evidence>
<feature type="compositionally biased region" description="Low complexity" evidence="1">
    <location>
        <begin position="374"/>
        <end position="387"/>
    </location>
</feature>
<dbReference type="KEGG" id="cthr:CTHT_0032800"/>
<proteinExistence type="predicted"/>
<feature type="compositionally biased region" description="Basic and acidic residues" evidence="1">
    <location>
        <begin position="1"/>
        <end position="15"/>
    </location>
</feature>
<feature type="compositionally biased region" description="Low complexity" evidence="1">
    <location>
        <begin position="269"/>
        <end position="310"/>
    </location>
</feature>
<dbReference type="OMA" id="APSAMKQ"/>
<dbReference type="HOGENOM" id="CLU_026446_1_0_1"/>
<feature type="region of interest" description="Disordered" evidence="1">
    <location>
        <begin position="1"/>
        <end position="53"/>
    </location>
</feature>
<gene>
    <name evidence="2" type="ORF">CTHT_0032800</name>
</gene>
<feature type="compositionally biased region" description="Low complexity" evidence="1">
    <location>
        <begin position="208"/>
        <end position="218"/>
    </location>
</feature>
<feature type="compositionally biased region" description="Low complexity" evidence="1">
    <location>
        <begin position="469"/>
        <end position="479"/>
    </location>
</feature>
<dbReference type="AlphaFoldDB" id="G0S5F7"/>
<feature type="compositionally biased region" description="Low complexity" evidence="1">
    <location>
        <begin position="327"/>
        <end position="366"/>
    </location>
</feature>
<sequence>MSLFDKIKRSLEAAKKHQAQQAEKQNKESTAPPYKHVPTHAASDALLGGPPTWREMDRPKIVEANKRRSVLTANGIGMSGIYTPVHAGMPRVSSNLSHVSYPSAYANPVVHLPRNYSYSSIPPAWSYQNREMHYGLAEGGTLKGKEIGRIRFDHGYPSARASRSSSKVSTKRIYRESGPSPDSPSENANDSSSSQDDLEMKPVRHPASHSSLKTASSSRRPASDIGSPHRLHPSHARRVSDLDYGRSAYVVPRTPSFGSGIPPVPSIPPSIVGAAASSSRASSAGSSSGSSGNESNASSTTAPSSTSPSEDVTPATSATISKDQVAPSSSSKDPRPESSSAQTTTGTPAPATETQAPAPTTTALTAHESSAPKPTSSITARSSSSPPERAKKVKPSVPVAVEEEENEIVPPPSLEQAKAQQRQAAAAMAAAVSTAAIAPAPSVVEEAPKKAEKVTAAAAKPKSVKSGKLTKTLATATATPSVQQTKPEKKSRWSLSLGRSKSAVAAN</sequence>
<keyword evidence="3" id="KW-1185">Reference proteome</keyword>
<name>G0S5F7_CHATD</name>
<dbReference type="OrthoDB" id="5225441at2759"/>
<feature type="region of interest" description="Disordered" evidence="1">
    <location>
        <begin position="255"/>
        <end position="421"/>
    </location>
</feature>
<dbReference type="RefSeq" id="XP_006693718.1">
    <property type="nucleotide sequence ID" value="XM_006693655.1"/>
</dbReference>
<dbReference type="eggNOG" id="ENOG502T2Q4">
    <property type="taxonomic scope" value="Eukaryota"/>
</dbReference>
<dbReference type="GeneID" id="18257318"/>
<feature type="region of interest" description="Disordered" evidence="1">
    <location>
        <begin position="156"/>
        <end position="240"/>
    </location>
</feature>
<feature type="compositionally biased region" description="Low complexity" evidence="1">
    <location>
        <begin position="179"/>
        <end position="195"/>
    </location>
</feature>
<dbReference type="Proteomes" id="UP000008066">
    <property type="component" value="Unassembled WGS sequence"/>
</dbReference>
<reference evidence="2 3" key="1">
    <citation type="journal article" date="2011" name="Cell">
        <title>Insight into structure and assembly of the nuclear pore complex by utilizing the genome of a eukaryotic thermophile.</title>
        <authorList>
            <person name="Amlacher S."/>
            <person name="Sarges P."/>
            <person name="Flemming D."/>
            <person name="van Noort V."/>
            <person name="Kunze R."/>
            <person name="Devos D.P."/>
            <person name="Arumugam M."/>
            <person name="Bork P."/>
            <person name="Hurt E."/>
        </authorList>
    </citation>
    <scope>NUCLEOTIDE SEQUENCE [LARGE SCALE GENOMIC DNA]</scope>
    <source>
        <strain evidence="3">DSM 1495 / CBS 144.50 / IMI 039719</strain>
    </source>
</reference>